<dbReference type="SUPFAM" id="SSF56672">
    <property type="entry name" value="DNA/RNA polymerases"/>
    <property type="match status" value="1"/>
</dbReference>
<dbReference type="Pfam" id="PF17917">
    <property type="entry name" value="RT_RNaseH"/>
    <property type="match status" value="1"/>
</dbReference>
<keyword evidence="6 8" id="KW-0695">RNA-directed DNA polymerase</keyword>
<evidence type="ECO:0000259" key="7">
    <source>
        <dbReference type="Pfam" id="PF17917"/>
    </source>
</evidence>
<evidence type="ECO:0000256" key="6">
    <source>
        <dbReference type="ARBA" id="ARBA00022918"/>
    </source>
</evidence>
<evidence type="ECO:0000256" key="4">
    <source>
        <dbReference type="ARBA" id="ARBA00022759"/>
    </source>
</evidence>
<dbReference type="PANTHER" id="PTHR34072">
    <property type="entry name" value="ENZYMATIC POLYPROTEIN-RELATED"/>
    <property type="match status" value="1"/>
</dbReference>
<organism evidence="8 9">
    <name type="scientific">Tanacetum coccineum</name>
    <dbReference type="NCBI Taxonomy" id="301880"/>
    <lineage>
        <taxon>Eukaryota</taxon>
        <taxon>Viridiplantae</taxon>
        <taxon>Streptophyta</taxon>
        <taxon>Embryophyta</taxon>
        <taxon>Tracheophyta</taxon>
        <taxon>Spermatophyta</taxon>
        <taxon>Magnoliopsida</taxon>
        <taxon>eudicotyledons</taxon>
        <taxon>Gunneridae</taxon>
        <taxon>Pentapetalae</taxon>
        <taxon>asterids</taxon>
        <taxon>campanulids</taxon>
        <taxon>Asterales</taxon>
        <taxon>Asteraceae</taxon>
        <taxon>Asteroideae</taxon>
        <taxon>Anthemideae</taxon>
        <taxon>Anthemidinae</taxon>
        <taxon>Tanacetum</taxon>
    </lineage>
</organism>
<feature type="domain" description="Reverse transcriptase RNase H-like" evidence="7">
    <location>
        <begin position="141"/>
        <end position="185"/>
    </location>
</feature>
<dbReference type="EMBL" id="BQNB010013927">
    <property type="protein sequence ID" value="GJT21918.1"/>
    <property type="molecule type" value="Genomic_DNA"/>
</dbReference>
<accession>A0ABQ5C7C0</accession>
<evidence type="ECO:0000256" key="2">
    <source>
        <dbReference type="ARBA" id="ARBA00022695"/>
    </source>
</evidence>
<keyword evidence="2" id="KW-0548">Nucleotidyltransferase</keyword>
<evidence type="ECO:0000313" key="9">
    <source>
        <dbReference type="Proteomes" id="UP001151760"/>
    </source>
</evidence>
<evidence type="ECO:0000256" key="1">
    <source>
        <dbReference type="ARBA" id="ARBA00022679"/>
    </source>
</evidence>
<reference evidence="8" key="2">
    <citation type="submission" date="2022-01" db="EMBL/GenBank/DDBJ databases">
        <authorList>
            <person name="Yamashiro T."/>
            <person name="Shiraishi A."/>
            <person name="Satake H."/>
            <person name="Nakayama K."/>
        </authorList>
    </citation>
    <scope>NUCLEOTIDE SEQUENCE</scope>
</reference>
<dbReference type="PANTHER" id="PTHR34072:SF52">
    <property type="entry name" value="RIBONUCLEASE H"/>
    <property type="match status" value="1"/>
</dbReference>
<keyword evidence="1" id="KW-0808">Transferase</keyword>
<comment type="caution">
    <text evidence="8">The sequence shown here is derived from an EMBL/GenBank/DDBJ whole genome shotgun (WGS) entry which is preliminary data.</text>
</comment>
<keyword evidence="3" id="KW-0540">Nuclease</keyword>
<keyword evidence="4" id="KW-0255">Endonuclease</keyword>
<evidence type="ECO:0000256" key="5">
    <source>
        <dbReference type="ARBA" id="ARBA00022801"/>
    </source>
</evidence>
<reference evidence="8" key="1">
    <citation type="journal article" date="2022" name="Int. J. Mol. Sci.">
        <title>Draft Genome of Tanacetum Coccineum: Genomic Comparison of Closely Related Tanacetum-Family Plants.</title>
        <authorList>
            <person name="Yamashiro T."/>
            <person name="Shiraishi A."/>
            <person name="Nakayama K."/>
            <person name="Satake H."/>
        </authorList>
    </citation>
    <scope>NUCLEOTIDE SEQUENCE</scope>
</reference>
<dbReference type="InterPro" id="IPR043502">
    <property type="entry name" value="DNA/RNA_pol_sf"/>
</dbReference>
<sequence>MENYWKKCLAAPVVRVLYRLAPSEMRELSVQLQELLLKGFIHPSFINVGEHPIDEEEYGKHLKIILELLKKERFGVYVDPAKIEAIKSWAAPMTPAEVRQLLGLVGRVDAKREVIALGFRLLKVTEEITLLVFGVREPLFAALRLWRHYLYGTKCVVFTNYKSLQYILNQKKLNLRQRRWIELLSDSDCEFRYHPRKANVMADPLSQKERDKPLRVRALMMIVHNDLPK</sequence>
<keyword evidence="9" id="KW-1185">Reference proteome</keyword>
<evidence type="ECO:0000313" key="8">
    <source>
        <dbReference type="EMBL" id="GJT21918.1"/>
    </source>
</evidence>
<dbReference type="Proteomes" id="UP001151760">
    <property type="component" value="Unassembled WGS sequence"/>
</dbReference>
<dbReference type="GO" id="GO:0003964">
    <property type="term" value="F:RNA-directed DNA polymerase activity"/>
    <property type="evidence" value="ECO:0007669"/>
    <property type="project" value="UniProtKB-KW"/>
</dbReference>
<evidence type="ECO:0000256" key="3">
    <source>
        <dbReference type="ARBA" id="ARBA00022722"/>
    </source>
</evidence>
<gene>
    <name evidence="8" type="ORF">Tco_0891855</name>
</gene>
<protein>
    <submittedName>
        <fullName evidence="8">Reverse transcriptase domain-containing protein</fullName>
    </submittedName>
</protein>
<proteinExistence type="predicted"/>
<keyword evidence="5" id="KW-0378">Hydrolase</keyword>
<name>A0ABQ5C7C0_9ASTR</name>
<dbReference type="InterPro" id="IPR041373">
    <property type="entry name" value="RT_RNaseH"/>
</dbReference>